<feature type="coiled-coil region" evidence="7">
    <location>
        <begin position="207"/>
        <end position="234"/>
    </location>
</feature>
<dbReference type="RefSeq" id="WP_136779163.1">
    <property type="nucleotide sequence ID" value="NZ_SUPK01000009.1"/>
</dbReference>
<comment type="subunit">
    <text evidence="6">HflC and HflK may interact to form a multimeric complex.</text>
</comment>
<keyword evidence="10" id="KW-1185">Reference proteome</keyword>
<keyword evidence="5 6" id="KW-0472">Membrane</keyword>
<dbReference type="AlphaFoldDB" id="A0A4U0F9E9"/>
<evidence type="ECO:0000256" key="3">
    <source>
        <dbReference type="ARBA" id="ARBA00022692"/>
    </source>
</evidence>
<organism evidence="9 10">
    <name type="scientific">Cohnella pontilimi</name>
    <dbReference type="NCBI Taxonomy" id="2564100"/>
    <lineage>
        <taxon>Bacteria</taxon>
        <taxon>Bacillati</taxon>
        <taxon>Bacillota</taxon>
        <taxon>Bacilli</taxon>
        <taxon>Bacillales</taxon>
        <taxon>Paenibacillaceae</taxon>
        <taxon>Cohnella</taxon>
    </lineage>
</organism>
<comment type="caution">
    <text evidence="9">The sequence shown here is derived from an EMBL/GenBank/DDBJ whole genome shotgun (WGS) entry which is preliminary data.</text>
</comment>
<dbReference type="InterPro" id="IPR001107">
    <property type="entry name" value="Band_7"/>
</dbReference>
<name>A0A4U0F9E9_9BACL</name>
<keyword evidence="4 6" id="KW-1133">Transmembrane helix</keyword>
<keyword evidence="7" id="KW-0175">Coiled coil</keyword>
<evidence type="ECO:0000256" key="5">
    <source>
        <dbReference type="ARBA" id="ARBA00023136"/>
    </source>
</evidence>
<dbReference type="NCBIfam" id="TIGR01933">
    <property type="entry name" value="hflK"/>
    <property type="match status" value="1"/>
</dbReference>
<dbReference type="PANTHER" id="PTHR43327">
    <property type="entry name" value="STOMATIN-LIKE PROTEIN 2, MITOCHONDRIAL"/>
    <property type="match status" value="1"/>
</dbReference>
<evidence type="ECO:0000313" key="9">
    <source>
        <dbReference type="EMBL" id="TJY39722.1"/>
    </source>
</evidence>
<dbReference type="InterPro" id="IPR050710">
    <property type="entry name" value="Band7/mec-2_domain"/>
</dbReference>
<evidence type="ECO:0000256" key="2">
    <source>
        <dbReference type="ARBA" id="ARBA00006971"/>
    </source>
</evidence>
<keyword evidence="3 6" id="KW-0812">Transmembrane</keyword>
<dbReference type="PANTHER" id="PTHR43327:SF2">
    <property type="entry name" value="MODULATOR OF FTSH PROTEASE HFLK"/>
    <property type="match status" value="1"/>
</dbReference>
<protein>
    <recommendedName>
        <fullName evidence="6">Protein HflK</fullName>
    </recommendedName>
</protein>
<dbReference type="CDD" id="cd03404">
    <property type="entry name" value="SPFH_HflK"/>
    <property type="match status" value="1"/>
</dbReference>
<feature type="transmembrane region" description="Helical" evidence="6">
    <location>
        <begin position="24"/>
        <end position="44"/>
    </location>
</feature>
<dbReference type="InterPro" id="IPR010201">
    <property type="entry name" value="HflK"/>
</dbReference>
<evidence type="ECO:0000256" key="6">
    <source>
        <dbReference type="RuleBase" id="RU364113"/>
    </source>
</evidence>
<gene>
    <name evidence="9" type="primary">hflK</name>
    <name evidence="9" type="ORF">E5161_17380</name>
</gene>
<comment type="similarity">
    <text evidence="2 6">Belongs to the band 7/mec-2 family. HflK subfamily.</text>
</comment>
<evidence type="ECO:0000259" key="8">
    <source>
        <dbReference type="SMART" id="SM00244"/>
    </source>
</evidence>
<comment type="function">
    <text evidence="6">HflC and HflK could encode or regulate a protease.</text>
</comment>
<comment type="subcellular location">
    <subcellularLocation>
        <location evidence="1 6">Membrane</location>
    </subcellularLocation>
</comment>
<keyword evidence="9" id="KW-0378">Hydrolase</keyword>
<evidence type="ECO:0000256" key="7">
    <source>
        <dbReference type="SAM" id="Coils"/>
    </source>
</evidence>
<dbReference type="SMART" id="SM00244">
    <property type="entry name" value="PHB"/>
    <property type="match status" value="1"/>
</dbReference>
<proteinExistence type="inferred from homology"/>
<accession>A0A4U0F9E9</accession>
<keyword evidence="9" id="KW-0645">Protease</keyword>
<evidence type="ECO:0000256" key="1">
    <source>
        <dbReference type="ARBA" id="ARBA00004370"/>
    </source>
</evidence>
<dbReference type="SUPFAM" id="SSF117892">
    <property type="entry name" value="Band 7/SPFH domain"/>
    <property type="match status" value="1"/>
</dbReference>
<evidence type="ECO:0000256" key="4">
    <source>
        <dbReference type="ARBA" id="ARBA00022989"/>
    </source>
</evidence>
<evidence type="ECO:0000313" key="10">
    <source>
        <dbReference type="Proteomes" id="UP000309673"/>
    </source>
</evidence>
<dbReference type="EMBL" id="SUPK01000009">
    <property type="protein sequence ID" value="TJY39722.1"/>
    <property type="molecule type" value="Genomic_DNA"/>
</dbReference>
<dbReference type="InterPro" id="IPR036013">
    <property type="entry name" value="Band_7/SPFH_dom_sf"/>
</dbReference>
<dbReference type="GO" id="GO:0006508">
    <property type="term" value="P:proteolysis"/>
    <property type="evidence" value="ECO:0007669"/>
    <property type="project" value="UniProtKB-KW"/>
</dbReference>
<dbReference type="Proteomes" id="UP000309673">
    <property type="component" value="Unassembled WGS sequence"/>
</dbReference>
<reference evidence="9 10" key="1">
    <citation type="submission" date="2019-04" db="EMBL/GenBank/DDBJ databases">
        <title>Cohnella sp. nov., isolated from soil.</title>
        <authorList>
            <person name="Kim W."/>
        </authorList>
    </citation>
    <scope>NUCLEOTIDE SEQUENCE [LARGE SCALE GENOMIC DNA]</scope>
    <source>
        <strain evidence="9 10">CAU 1483</strain>
    </source>
</reference>
<dbReference type="Gene3D" id="3.30.479.30">
    <property type="entry name" value="Band 7 domain"/>
    <property type="match status" value="1"/>
</dbReference>
<dbReference type="Pfam" id="PF01145">
    <property type="entry name" value="Band_7"/>
    <property type="match status" value="1"/>
</dbReference>
<sequence length="336" mass="37359">MDIIDLNTARRPAGQLPPGMLRKIGWGAAAVLLLLIVYSCFYTVQEQERAAILTFGKYTGESRAGLHFKWPYPIQQVVKVQAVRVQQTTIGYRQSGDTITPVDEEALMITGDENIVSADAVIQWNVSNIRDYLYNVENPELFLRNAASATIRSVIGSQKLDYAITDGKTDIQDKVRANLLELQDKYQTGIQIMDVKFQDIEPPGGQVEEAFREVTNAREEKNTKINNAAKYENERIPKARGEAQALLEKAEADKKSRILNAEGDVAKFNAIYEQYKASPDVTQSRLILETLEKILPNAKIFISDSKDGTVKYLPITELLPSSKPAPQQGNPGGSAK</sequence>
<dbReference type="GO" id="GO:0008233">
    <property type="term" value="F:peptidase activity"/>
    <property type="evidence" value="ECO:0007669"/>
    <property type="project" value="UniProtKB-KW"/>
</dbReference>
<feature type="domain" description="Band 7" evidence="8">
    <location>
        <begin position="39"/>
        <end position="219"/>
    </location>
</feature>
<dbReference type="GO" id="GO:0016020">
    <property type="term" value="C:membrane"/>
    <property type="evidence" value="ECO:0007669"/>
    <property type="project" value="UniProtKB-SubCell"/>
</dbReference>
<dbReference type="OrthoDB" id="9779595at2"/>